<dbReference type="InterPro" id="IPR039059">
    <property type="entry name" value="MVP"/>
</dbReference>
<dbReference type="InterPro" id="IPR041134">
    <property type="entry name" value="Vault_2"/>
</dbReference>
<dbReference type="GO" id="GO:0005634">
    <property type="term" value="C:nucleus"/>
    <property type="evidence" value="ECO:0007669"/>
    <property type="project" value="UniProtKB-SubCell"/>
</dbReference>
<dbReference type="InterPro" id="IPR036013">
    <property type="entry name" value="Band_7/SPFH_dom_sf"/>
</dbReference>
<evidence type="ECO:0000256" key="10">
    <source>
        <dbReference type="SAM" id="Coils"/>
    </source>
</evidence>
<comment type="subunit">
    <text evidence="8">The vault ribonucleoprotein particle is a huge (400 A x 670 A) cage structure of 12.9 MDa. It consists of a dimer of half-vaults, with each half-vault comprising 39 identical major vault protein (MVP) chains. Dictyostelium is one of the few organisms in which the major component is actually two proteins (alpha and beta).</text>
</comment>
<feature type="domain" description="Major vault protein repeat" evidence="13">
    <location>
        <begin position="50"/>
        <end position="109"/>
    </location>
</feature>
<evidence type="ECO:0000256" key="2">
    <source>
        <dbReference type="ARBA" id="ARBA00004496"/>
    </source>
</evidence>
<dbReference type="Pfam" id="PF11978">
    <property type="entry name" value="MVP_shoulder"/>
    <property type="match status" value="1"/>
</dbReference>
<dbReference type="GO" id="GO:0005737">
    <property type="term" value="C:cytoplasm"/>
    <property type="evidence" value="ECO:0007669"/>
    <property type="project" value="UniProtKB-SubCell"/>
</dbReference>
<dbReference type="AlphaFoldDB" id="F4QCT9"/>
<dbReference type="InterPro" id="IPR041139">
    <property type="entry name" value="MVP_rep_dom"/>
</dbReference>
<dbReference type="Gene3D" id="2.30.30.560">
    <property type="match status" value="2"/>
</dbReference>
<dbReference type="Pfam" id="PF17795">
    <property type="entry name" value="Vault_3"/>
    <property type="match status" value="1"/>
</dbReference>
<name>F4QCT9_CACFS</name>
<evidence type="ECO:0000256" key="3">
    <source>
        <dbReference type="ARBA" id="ARBA00022490"/>
    </source>
</evidence>
<dbReference type="PANTHER" id="PTHR14165">
    <property type="entry name" value="MAJOR VAULT PROTEIN"/>
    <property type="match status" value="1"/>
</dbReference>
<dbReference type="Proteomes" id="UP000007797">
    <property type="component" value="Unassembled WGS sequence"/>
</dbReference>
<dbReference type="FunFam" id="2.30.30.560:FF:000001">
    <property type="entry name" value="major vault protein-like"/>
    <property type="match status" value="1"/>
</dbReference>
<evidence type="ECO:0000256" key="9">
    <source>
        <dbReference type="PROSITE-ProRule" id="PRU00571"/>
    </source>
</evidence>
<feature type="domain" description="Major vault protein repeat" evidence="11">
    <location>
        <begin position="327"/>
        <end position="367"/>
    </location>
</feature>
<accession>F4QCT9</accession>
<feature type="repeat" description="MVP" evidence="9">
    <location>
        <begin position="331"/>
        <end position="382"/>
    </location>
</feature>
<reference evidence="17" key="1">
    <citation type="journal article" date="2011" name="Genome Res.">
        <title>Phylogeny-wide analysis of social amoeba genomes highlights ancient origins for complex intercellular communication.</title>
        <authorList>
            <person name="Heidel A.J."/>
            <person name="Lawal H.M."/>
            <person name="Felder M."/>
            <person name="Schilde C."/>
            <person name="Helps N.R."/>
            <person name="Tunggal B."/>
            <person name="Rivero F."/>
            <person name="John U."/>
            <person name="Schleicher M."/>
            <person name="Eichinger L."/>
            <person name="Platzer M."/>
            <person name="Noegel A.A."/>
            <person name="Schaap P."/>
            <person name="Gloeckner G."/>
        </authorList>
    </citation>
    <scope>NUCLEOTIDE SEQUENCE [LARGE SCALE GENOMIC DNA]</scope>
    <source>
        <strain evidence="17">SH3</strain>
    </source>
</reference>
<dbReference type="OrthoDB" id="6125719at2759"/>
<sequence length="830" mass="92347">MDATNSVIRIKPYQYIHVLDNNTNVTRVEIGPNTFTRQDHEKVVAGPDPMIMIPLRNYCTIGNPVVRKADGSLALDEFNQVKLRHGDEEIRVAQDPFPLYPGEKLVGKVTALQVVPPLRALRLRALRDFTEGKVTHVAGDEWLYEGPGTYLPRIEVRVEEEIKANIIGPNQALKLRANKACIDRLGTARKAGEEWLVRQSGSYLPGVDEKIVETVNAYILTDKKALHLKAIKSFTDESGKTPVQRKAGEEWLVTSSDRETHIADVYETVVSEIAITTLSKRQYCVVLDPVGANGKPQLGQKELRKGEVSFFLRPGESLEGNRINPVYILNDQEALLLRAKETFTDGAETHLAGDRWMIYGPTDFIPPVQVEVAEKRTSIPLDDNEGIYVRDIKTGKVASLSARTYMLRPNEELWEKELPKTVEEVFAKETNDPDFGSRDKTRVVTYRAPHNSAVQIYDYKEKKARVVFGPELVMLGPDEHFTVLSLSGEKPKRPHVIKSIALYLGPDFMTDVVIVETSDHAKLSLKLSYNWQFVIDKTKKEDAQKIFQVPDFVGDSCKAIASRVRGAVAAVPFDDFHKRSAEIIRHSVFGFDETGKPKENFVFNSNGLVVTNIDIQSVEPVDQRTRDSLQKSVQLAIEITTKSQEAAARHEAEKLEQGARGRLERQKINDEAAAELAKKELLELQAQSAAVESTGQATAEAQAQAEAQAITAEANVNQAKLKAQATKIRSESELLLIKQKREAELQYKKKLDELEIQRAKDLTEIDAKKFRDIVGSIGADTIKSIAQAGPEMQAKLLSGLGLKSFMITDGSSPINLFNTANGLVGGNIPK</sequence>
<dbReference type="Pfam" id="PF17796">
    <property type="entry name" value="Vault_4"/>
    <property type="match status" value="1"/>
</dbReference>
<organism evidence="16 17">
    <name type="scientific">Cavenderia fasciculata</name>
    <name type="common">Slime mold</name>
    <name type="synonym">Dictyostelium fasciculatum</name>
    <dbReference type="NCBI Taxonomy" id="261658"/>
    <lineage>
        <taxon>Eukaryota</taxon>
        <taxon>Amoebozoa</taxon>
        <taxon>Evosea</taxon>
        <taxon>Eumycetozoa</taxon>
        <taxon>Dictyostelia</taxon>
        <taxon>Acytosteliales</taxon>
        <taxon>Cavenderiaceae</taxon>
        <taxon>Cavenderia</taxon>
    </lineage>
</organism>
<dbReference type="InterPro" id="IPR021870">
    <property type="entry name" value="MVP_shoulder"/>
</dbReference>
<feature type="domain" description="Major vault protein repeat" evidence="13">
    <location>
        <begin position="275"/>
        <end position="320"/>
    </location>
</feature>
<evidence type="ECO:0000259" key="13">
    <source>
        <dbReference type="Pfam" id="PF17794"/>
    </source>
</evidence>
<feature type="repeat" description="MVP" evidence="9">
    <location>
        <begin position="281"/>
        <end position="330"/>
    </location>
</feature>
<feature type="domain" description="Major vault protein repeat" evidence="11">
    <location>
        <begin position="218"/>
        <end position="262"/>
    </location>
</feature>
<keyword evidence="3 9" id="KW-0963">Cytoplasm</keyword>
<evidence type="ECO:0000256" key="6">
    <source>
        <dbReference type="ARBA" id="ARBA00023242"/>
    </source>
</evidence>
<dbReference type="OMA" id="VTYRAPH"/>
<evidence type="ECO:0000259" key="11">
    <source>
        <dbReference type="Pfam" id="PF01505"/>
    </source>
</evidence>
<feature type="domain" description="Major vault protein repeat" evidence="11">
    <location>
        <begin position="113"/>
        <end position="153"/>
    </location>
</feature>
<evidence type="ECO:0000256" key="5">
    <source>
        <dbReference type="ARBA" id="ARBA00022990"/>
    </source>
</evidence>
<dbReference type="InterPro" id="IPR043023">
    <property type="entry name" value="MVP_rep_sf"/>
</dbReference>
<dbReference type="FunFam" id="2.30.30.550:FF:000001">
    <property type="entry name" value="major vault protein-like"/>
    <property type="match status" value="3"/>
</dbReference>
<dbReference type="FunFam" id="2.30.30.570:FF:000002">
    <property type="entry name" value="Major vault protein-alpha"/>
    <property type="match status" value="1"/>
</dbReference>
<keyword evidence="4" id="KW-0677">Repeat</keyword>
<keyword evidence="10" id="KW-0175">Coiled coil</keyword>
<dbReference type="Gene3D" id="2.30.30.570">
    <property type="match status" value="2"/>
</dbReference>
<dbReference type="KEGG" id="dfa:DFA_12235"/>
<dbReference type="FunFam" id="2.30.30.570:FF:000001">
    <property type="entry name" value="major vault protein-like"/>
    <property type="match status" value="1"/>
</dbReference>
<dbReference type="Pfam" id="PF17794">
    <property type="entry name" value="Vault_2"/>
    <property type="match status" value="2"/>
</dbReference>
<dbReference type="Pfam" id="PF01505">
    <property type="entry name" value="Vault"/>
    <property type="match status" value="4"/>
</dbReference>
<dbReference type="FunFam" id="2.30.30.560:FF:000002">
    <property type="entry name" value="Major vault protein-alpha"/>
    <property type="match status" value="1"/>
</dbReference>
<feature type="repeat" description="MVP" evidence="9">
    <location>
        <begin position="222"/>
        <end position="279"/>
    </location>
</feature>
<protein>
    <submittedName>
        <fullName evidence="16">Major vault protein</fullName>
    </submittedName>
</protein>
<dbReference type="Gene3D" id="3.30.479.30">
    <property type="entry name" value="Band 7 domain"/>
    <property type="match status" value="1"/>
</dbReference>
<feature type="repeat" description="MVP" evidence="9">
    <location>
        <begin position="117"/>
        <end position="168"/>
    </location>
</feature>
<dbReference type="Gene3D" id="2.30.30.550">
    <property type="entry name" value="Major Vault Protein repeat"/>
    <property type="match status" value="4"/>
</dbReference>
<feature type="repeat" description="MVP" evidence="9">
    <location>
        <begin position="169"/>
        <end position="221"/>
    </location>
</feature>
<gene>
    <name evidence="16" type="primary">mvpA</name>
    <name evidence="16" type="ORF">DFA_12235</name>
</gene>
<evidence type="ECO:0000313" key="17">
    <source>
        <dbReference type="Proteomes" id="UP000007797"/>
    </source>
</evidence>
<dbReference type="InterPro" id="IPR040989">
    <property type="entry name" value="Vault_3"/>
</dbReference>
<dbReference type="CDD" id="cd08825">
    <property type="entry name" value="MVP_shoulder"/>
    <property type="match status" value="1"/>
</dbReference>
<dbReference type="InterPro" id="IPR043179">
    <property type="entry name" value="Vault_2_sf"/>
</dbReference>
<comment type="subcellular location">
    <subcellularLocation>
        <location evidence="2 9">Cytoplasm</location>
    </subcellularLocation>
    <subcellularLocation>
        <location evidence="1">Nucleus</location>
    </subcellularLocation>
</comment>
<evidence type="ECO:0000259" key="14">
    <source>
        <dbReference type="Pfam" id="PF17795"/>
    </source>
</evidence>
<dbReference type="Gene3D" id="6.20.380.10">
    <property type="match status" value="1"/>
</dbReference>
<keyword evidence="7 9" id="KW-0687">Ribonucleoprotein</keyword>
<keyword evidence="17" id="KW-1185">Reference proteome</keyword>
<feature type="domain" description="Major vault protein repeat" evidence="15">
    <location>
        <begin position="379"/>
        <end position="433"/>
    </location>
</feature>
<evidence type="ECO:0000256" key="7">
    <source>
        <dbReference type="ARBA" id="ARBA00023274"/>
    </source>
</evidence>
<proteinExistence type="predicted"/>
<dbReference type="Gene3D" id="6.10.250.720">
    <property type="match status" value="1"/>
</dbReference>
<evidence type="ECO:0000256" key="1">
    <source>
        <dbReference type="ARBA" id="ARBA00004123"/>
    </source>
</evidence>
<feature type="domain" description="Major vault protein repeat" evidence="11">
    <location>
        <begin position="166"/>
        <end position="206"/>
    </location>
</feature>
<evidence type="ECO:0000313" key="16">
    <source>
        <dbReference type="EMBL" id="EGG14463.1"/>
    </source>
</evidence>
<dbReference type="InterPro" id="IPR041136">
    <property type="entry name" value="Vault_4"/>
</dbReference>
<feature type="domain" description="Major vault protein repeat" evidence="14">
    <location>
        <begin position="443"/>
        <end position="504"/>
    </location>
</feature>
<feature type="domain" description="Major vault protein shoulder" evidence="12">
    <location>
        <begin position="505"/>
        <end position="622"/>
    </location>
</feature>
<dbReference type="InterPro" id="IPR002499">
    <property type="entry name" value="Vault_N"/>
</dbReference>
<evidence type="ECO:0000259" key="15">
    <source>
        <dbReference type="Pfam" id="PF17796"/>
    </source>
</evidence>
<evidence type="ECO:0000259" key="12">
    <source>
        <dbReference type="Pfam" id="PF11978"/>
    </source>
</evidence>
<feature type="repeat" description="MVP" evidence="9">
    <location>
        <begin position="56"/>
        <end position="116"/>
    </location>
</feature>
<evidence type="ECO:0000256" key="8">
    <source>
        <dbReference type="ARBA" id="ARBA00063289"/>
    </source>
</evidence>
<dbReference type="RefSeq" id="XP_004353872.1">
    <property type="nucleotide sequence ID" value="XM_004353820.1"/>
</dbReference>
<dbReference type="GeneID" id="14865811"/>
<dbReference type="PROSITE" id="PS51224">
    <property type="entry name" value="MVP"/>
    <property type="match status" value="6"/>
</dbReference>
<dbReference type="EMBL" id="GL883029">
    <property type="protein sequence ID" value="EGG14463.1"/>
    <property type="molecule type" value="Genomic_DNA"/>
</dbReference>
<evidence type="ECO:0000256" key="4">
    <source>
        <dbReference type="ARBA" id="ARBA00022737"/>
    </source>
</evidence>
<feature type="coiled-coil region" evidence="10">
    <location>
        <begin position="665"/>
        <end position="760"/>
    </location>
</feature>
<keyword evidence="5" id="KW-0007">Acetylation</keyword>
<dbReference type="STRING" id="1054147.F4QCT9"/>
<dbReference type="PANTHER" id="PTHR14165:SF3">
    <property type="entry name" value="MAJOR VAULT PROTEIN"/>
    <property type="match status" value="1"/>
</dbReference>
<dbReference type="GO" id="GO:1990904">
    <property type="term" value="C:ribonucleoprotein complex"/>
    <property type="evidence" value="ECO:0007669"/>
    <property type="project" value="UniProtKB-UniRule"/>
</dbReference>
<keyword evidence="6" id="KW-0539">Nucleus</keyword>
<dbReference type="FunFam" id="3.30.479.30:FF:000010">
    <property type="entry name" value="major vault protein-like"/>
    <property type="match status" value="1"/>
</dbReference>